<feature type="transmembrane region" description="Helical" evidence="1">
    <location>
        <begin position="43"/>
        <end position="64"/>
    </location>
</feature>
<dbReference type="InterPro" id="IPR019425">
    <property type="entry name" value="7TM_GPCR_serpentine_rcpt_Srt"/>
</dbReference>
<keyword evidence="1" id="KW-0472">Membrane</keyword>
<comment type="caution">
    <text evidence="2">The sequence shown here is derived from an EMBL/GenBank/DDBJ whole genome shotgun (WGS) entry which is preliminary data.</text>
</comment>
<keyword evidence="3" id="KW-1185">Reference proteome</keyword>
<dbReference type="PANTHER" id="PTHR23021:SF11">
    <property type="entry name" value="SERPENTINE RECEPTOR, CLASS T"/>
    <property type="match status" value="1"/>
</dbReference>
<name>A0AAD4R309_9BILA</name>
<reference evidence="2" key="1">
    <citation type="submission" date="2022-01" db="EMBL/GenBank/DDBJ databases">
        <title>Genome Sequence Resource for Two Populations of Ditylenchus destructor, the Migratory Endoparasitic Phytonematode.</title>
        <authorList>
            <person name="Zhang H."/>
            <person name="Lin R."/>
            <person name="Xie B."/>
        </authorList>
    </citation>
    <scope>NUCLEOTIDE SEQUENCE</scope>
    <source>
        <strain evidence="2">BazhouSP</strain>
    </source>
</reference>
<dbReference type="Proteomes" id="UP001201812">
    <property type="component" value="Unassembled WGS sequence"/>
</dbReference>
<gene>
    <name evidence="2" type="ORF">DdX_12971</name>
</gene>
<keyword evidence="1" id="KW-0812">Transmembrane</keyword>
<evidence type="ECO:0000313" key="3">
    <source>
        <dbReference type="Proteomes" id="UP001201812"/>
    </source>
</evidence>
<feature type="transmembrane region" description="Helical" evidence="1">
    <location>
        <begin position="225"/>
        <end position="245"/>
    </location>
</feature>
<dbReference type="SUPFAM" id="SSF81321">
    <property type="entry name" value="Family A G protein-coupled receptor-like"/>
    <property type="match status" value="1"/>
</dbReference>
<protein>
    <submittedName>
        <fullName evidence="2">Serpentine type 7TM GPCR chemoreceptor srt domain-containing protein</fullName>
    </submittedName>
</protein>
<sequence length="311" mass="35590">MSVGEAAPSVAKRREGGCSRARAELCYVPCIYAMLQKSLRKKFVYNQMMLMCFSEMMNIVMHAIVTGIESIYGDVYCLSPKRFYWFGVIELGSAYVQSVMLAILAFNRCLILIKPRMADTLFGQYGWVGTLLWQIPPFAIAFLLSWAGPPIIFNPMKGSQYFNPHLGYLPDNEYYHTPHIFSYYVSCFIFAVPVLYLSFGICLIRLIEQNSLHMNSKRVRKETSTFIQVFIGCVLLFFSCVGYIIQQQFPDAEWLALGSTYGYILFQGSSAITYLTLNRSIRQEIVLLFDRFSKGVHKNYPDKSATTRNNT</sequence>
<feature type="transmembrane region" description="Helical" evidence="1">
    <location>
        <begin position="181"/>
        <end position="204"/>
    </location>
</feature>
<proteinExistence type="predicted"/>
<dbReference type="EMBL" id="JAKKPZ010000047">
    <property type="protein sequence ID" value="KAI1706511.1"/>
    <property type="molecule type" value="Genomic_DNA"/>
</dbReference>
<keyword evidence="1" id="KW-1133">Transmembrane helix</keyword>
<feature type="transmembrane region" description="Helical" evidence="1">
    <location>
        <begin position="127"/>
        <end position="147"/>
    </location>
</feature>
<organism evidence="2 3">
    <name type="scientific">Ditylenchus destructor</name>
    <dbReference type="NCBI Taxonomy" id="166010"/>
    <lineage>
        <taxon>Eukaryota</taxon>
        <taxon>Metazoa</taxon>
        <taxon>Ecdysozoa</taxon>
        <taxon>Nematoda</taxon>
        <taxon>Chromadorea</taxon>
        <taxon>Rhabditida</taxon>
        <taxon>Tylenchina</taxon>
        <taxon>Tylenchomorpha</taxon>
        <taxon>Sphaerularioidea</taxon>
        <taxon>Anguinidae</taxon>
        <taxon>Anguininae</taxon>
        <taxon>Ditylenchus</taxon>
    </lineage>
</organism>
<feature type="transmembrane region" description="Helical" evidence="1">
    <location>
        <begin position="84"/>
        <end position="106"/>
    </location>
</feature>
<feature type="transmembrane region" description="Helical" evidence="1">
    <location>
        <begin position="260"/>
        <end position="277"/>
    </location>
</feature>
<dbReference type="Pfam" id="PF10321">
    <property type="entry name" value="7TM_GPCR_Srt"/>
    <property type="match status" value="1"/>
</dbReference>
<evidence type="ECO:0000256" key="1">
    <source>
        <dbReference type="SAM" id="Phobius"/>
    </source>
</evidence>
<dbReference type="AlphaFoldDB" id="A0AAD4R309"/>
<dbReference type="Gene3D" id="1.20.1070.10">
    <property type="entry name" value="Rhodopsin 7-helix transmembrane proteins"/>
    <property type="match status" value="1"/>
</dbReference>
<accession>A0AAD4R309</accession>
<dbReference type="PANTHER" id="PTHR23021">
    <property type="entry name" value="SERPENTINE RECEPTOR, CLASS T"/>
    <property type="match status" value="1"/>
</dbReference>
<evidence type="ECO:0000313" key="2">
    <source>
        <dbReference type="EMBL" id="KAI1706511.1"/>
    </source>
</evidence>